<evidence type="ECO:0000256" key="7">
    <source>
        <dbReference type="ARBA" id="ARBA00022989"/>
    </source>
</evidence>
<sequence length="165" mass="18201">MTILPSFYYPRLILFFLIALDLFSKQCARRFLAQDTPVFLFGDAITLMVVTNYDGFAGTMAAMPHWLHQLLSIYVFAVATTLLVVVLLKKEKSQDSYVLPLVLVTAGALGNGIDKIMHGGGVTDFIQLNIALLQTGIFNFADFFIISGSFGAGYVWFSCQKEGPV</sequence>
<dbReference type="GO" id="GO:0006508">
    <property type="term" value="P:proteolysis"/>
    <property type="evidence" value="ECO:0007669"/>
    <property type="project" value="UniProtKB-KW"/>
</dbReference>
<evidence type="ECO:0000256" key="6">
    <source>
        <dbReference type="ARBA" id="ARBA00022801"/>
    </source>
</evidence>
<reference evidence="10 11" key="1">
    <citation type="submission" date="2016-10" db="EMBL/GenBank/DDBJ databases">
        <authorList>
            <person name="de Groot N.N."/>
        </authorList>
    </citation>
    <scope>NUCLEOTIDE SEQUENCE [LARGE SCALE GENOMIC DNA]</scope>
    <source>
        <strain evidence="10 11">DSM 12130</strain>
    </source>
</reference>
<feature type="transmembrane region" description="Helical" evidence="9">
    <location>
        <begin position="6"/>
        <end position="24"/>
    </location>
</feature>
<dbReference type="EMBL" id="FNJI01000025">
    <property type="protein sequence ID" value="SDP55953.1"/>
    <property type="molecule type" value="Genomic_DNA"/>
</dbReference>
<keyword evidence="4 9" id="KW-0812">Transmembrane</keyword>
<dbReference type="InterPro" id="IPR001872">
    <property type="entry name" value="Peptidase_A8"/>
</dbReference>
<keyword evidence="6" id="KW-0378">Hydrolase</keyword>
<evidence type="ECO:0000313" key="10">
    <source>
        <dbReference type="EMBL" id="SDP55953.1"/>
    </source>
</evidence>
<feature type="transmembrane region" description="Helical" evidence="9">
    <location>
        <begin position="65"/>
        <end position="88"/>
    </location>
</feature>
<keyword evidence="8 9" id="KW-0472">Membrane</keyword>
<proteinExistence type="inferred from homology"/>
<evidence type="ECO:0000256" key="5">
    <source>
        <dbReference type="ARBA" id="ARBA00022750"/>
    </source>
</evidence>
<keyword evidence="2" id="KW-1003">Cell membrane</keyword>
<keyword evidence="11" id="KW-1185">Reference proteome</keyword>
<evidence type="ECO:0000256" key="9">
    <source>
        <dbReference type="SAM" id="Phobius"/>
    </source>
</evidence>
<gene>
    <name evidence="10" type="ORF">SAMN05660330_03200</name>
</gene>
<organism evidence="10 11">
    <name type="scientific">Desulforhopalus singaporensis</name>
    <dbReference type="NCBI Taxonomy" id="91360"/>
    <lineage>
        <taxon>Bacteria</taxon>
        <taxon>Pseudomonadati</taxon>
        <taxon>Thermodesulfobacteriota</taxon>
        <taxon>Desulfobulbia</taxon>
        <taxon>Desulfobulbales</taxon>
        <taxon>Desulfocapsaceae</taxon>
        <taxon>Desulforhopalus</taxon>
    </lineage>
</organism>
<evidence type="ECO:0000313" key="11">
    <source>
        <dbReference type="Proteomes" id="UP000199073"/>
    </source>
</evidence>
<dbReference type="PANTHER" id="PTHR33695">
    <property type="entry name" value="LIPOPROTEIN SIGNAL PEPTIDASE"/>
    <property type="match status" value="1"/>
</dbReference>
<dbReference type="Proteomes" id="UP000199073">
    <property type="component" value="Unassembled WGS sequence"/>
</dbReference>
<evidence type="ECO:0000256" key="1">
    <source>
        <dbReference type="ARBA" id="ARBA00006139"/>
    </source>
</evidence>
<keyword evidence="5" id="KW-0064">Aspartyl protease</keyword>
<dbReference type="GO" id="GO:0004190">
    <property type="term" value="F:aspartic-type endopeptidase activity"/>
    <property type="evidence" value="ECO:0007669"/>
    <property type="project" value="UniProtKB-KW"/>
</dbReference>
<keyword evidence="3" id="KW-0645">Protease</keyword>
<dbReference type="PANTHER" id="PTHR33695:SF1">
    <property type="entry name" value="LIPOPROTEIN SIGNAL PEPTIDASE"/>
    <property type="match status" value="1"/>
</dbReference>
<evidence type="ECO:0000256" key="8">
    <source>
        <dbReference type="ARBA" id="ARBA00023136"/>
    </source>
</evidence>
<dbReference type="PROSITE" id="PS00855">
    <property type="entry name" value="SPASE_II"/>
    <property type="match status" value="1"/>
</dbReference>
<keyword evidence="7 9" id="KW-1133">Transmembrane helix</keyword>
<name>A0A1H0TPU0_9BACT</name>
<protein>
    <submittedName>
        <fullName evidence="10">Signal peptidase (SPase) II</fullName>
    </submittedName>
</protein>
<dbReference type="GO" id="GO:0016020">
    <property type="term" value="C:membrane"/>
    <property type="evidence" value="ECO:0007669"/>
    <property type="project" value="InterPro"/>
</dbReference>
<evidence type="ECO:0000256" key="4">
    <source>
        <dbReference type="ARBA" id="ARBA00022692"/>
    </source>
</evidence>
<dbReference type="Pfam" id="PF01252">
    <property type="entry name" value="Peptidase_A8"/>
    <property type="match status" value="1"/>
</dbReference>
<feature type="transmembrane region" description="Helical" evidence="9">
    <location>
        <begin position="137"/>
        <end position="157"/>
    </location>
</feature>
<accession>A0A1H0TPU0</accession>
<comment type="similarity">
    <text evidence="1">Belongs to the peptidase A8 family.</text>
</comment>
<evidence type="ECO:0000256" key="3">
    <source>
        <dbReference type="ARBA" id="ARBA00022670"/>
    </source>
</evidence>
<dbReference type="AlphaFoldDB" id="A0A1H0TPU0"/>
<evidence type="ECO:0000256" key="2">
    <source>
        <dbReference type="ARBA" id="ARBA00022475"/>
    </source>
</evidence>
<dbReference type="RefSeq" id="WP_176761271.1">
    <property type="nucleotide sequence ID" value="NZ_FNJI01000025.1"/>
</dbReference>
<dbReference type="STRING" id="91360.SAMN05660330_03200"/>